<evidence type="ECO:0000313" key="3">
    <source>
        <dbReference type="Proteomes" id="UP001501444"/>
    </source>
</evidence>
<dbReference type="RefSeq" id="WP_344613466.1">
    <property type="nucleotide sequence ID" value="NZ_BAAARV010000025.1"/>
</dbReference>
<feature type="region of interest" description="Disordered" evidence="1">
    <location>
        <begin position="53"/>
        <end position="77"/>
    </location>
</feature>
<gene>
    <name evidence="2" type="ORF">GCM10010170_035160</name>
</gene>
<evidence type="ECO:0000256" key="1">
    <source>
        <dbReference type="SAM" id="MobiDB-lite"/>
    </source>
</evidence>
<keyword evidence="3" id="KW-1185">Reference proteome</keyword>
<accession>A0ABN3GAE2</accession>
<dbReference type="Proteomes" id="UP001501444">
    <property type="component" value="Unassembled WGS sequence"/>
</dbReference>
<evidence type="ECO:0000313" key="2">
    <source>
        <dbReference type="EMBL" id="GAA2347487.1"/>
    </source>
</evidence>
<proteinExistence type="predicted"/>
<protein>
    <submittedName>
        <fullName evidence="2">Uncharacterized protein</fullName>
    </submittedName>
</protein>
<organism evidence="2 3">
    <name type="scientific">Dactylosporangium salmoneum</name>
    <dbReference type="NCBI Taxonomy" id="53361"/>
    <lineage>
        <taxon>Bacteria</taxon>
        <taxon>Bacillati</taxon>
        <taxon>Actinomycetota</taxon>
        <taxon>Actinomycetes</taxon>
        <taxon>Micromonosporales</taxon>
        <taxon>Micromonosporaceae</taxon>
        <taxon>Dactylosporangium</taxon>
    </lineage>
</organism>
<comment type="caution">
    <text evidence="2">The sequence shown here is derived from an EMBL/GenBank/DDBJ whole genome shotgun (WGS) entry which is preliminary data.</text>
</comment>
<dbReference type="EMBL" id="BAAARV010000025">
    <property type="protein sequence ID" value="GAA2347487.1"/>
    <property type="molecule type" value="Genomic_DNA"/>
</dbReference>
<sequence length="77" mass="8283">MTRVAGHGLLREGAIYDENGHLPHGAVVRSGPGRGKCECGSLSEVLPSTAARRRWHADHKGEVGPFSSRYESGEEGR</sequence>
<reference evidence="2 3" key="1">
    <citation type="journal article" date="2019" name="Int. J. Syst. Evol. Microbiol.">
        <title>The Global Catalogue of Microorganisms (GCM) 10K type strain sequencing project: providing services to taxonomists for standard genome sequencing and annotation.</title>
        <authorList>
            <consortium name="The Broad Institute Genomics Platform"/>
            <consortium name="The Broad Institute Genome Sequencing Center for Infectious Disease"/>
            <person name="Wu L."/>
            <person name="Ma J."/>
        </authorList>
    </citation>
    <scope>NUCLEOTIDE SEQUENCE [LARGE SCALE GENOMIC DNA]</scope>
    <source>
        <strain evidence="2 3">JCM 3272</strain>
    </source>
</reference>
<name>A0ABN3GAE2_9ACTN</name>